<reference evidence="2" key="1">
    <citation type="submission" date="2013-12" db="EMBL/GenBank/DDBJ databases">
        <title>The Genome Sequence of Aphanomyces astaci APO3.</title>
        <authorList>
            <consortium name="The Broad Institute Genomics Platform"/>
            <person name="Russ C."/>
            <person name="Tyler B."/>
            <person name="van West P."/>
            <person name="Dieguez-Uribeondo J."/>
            <person name="Young S.K."/>
            <person name="Zeng Q."/>
            <person name="Gargeya S."/>
            <person name="Fitzgerald M."/>
            <person name="Abouelleil A."/>
            <person name="Alvarado L."/>
            <person name="Chapman S.B."/>
            <person name="Gainer-Dewar J."/>
            <person name="Goldberg J."/>
            <person name="Griggs A."/>
            <person name="Gujja S."/>
            <person name="Hansen M."/>
            <person name="Howarth C."/>
            <person name="Imamovic A."/>
            <person name="Ireland A."/>
            <person name="Larimer J."/>
            <person name="McCowan C."/>
            <person name="Murphy C."/>
            <person name="Pearson M."/>
            <person name="Poon T.W."/>
            <person name="Priest M."/>
            <person name="Roberts A."/>
            <person name="Saif S."/>
            <person name="Shea T."/>
            <person name="Sykes S."/>
            <person name="Wortman J."/>
            <person name="Nusbaum C."/>
            <person name="Birren B."/>
        </authorList>
    </citation>
    <scope>NUCLEOTIDE SEQUENCE [LARGE SCALE GENOMIC DNA]</scope>
    <source>
        <strain evidence="2">APO3</strain>
    </source>
</reference>
<evidence type="ECO:0000256" key="1">
    <source>
        <dbReference type="SAM" id="MobiDB-lite"/>
    </source>
</evidence>
<name>W4FEK8_APHAT</name>
<sequence>MNYAIDVCPASRLMQEDVPEVDEDDTVFAQQQPPAPVNQLLHQFDLLALLTSPRPAKTPLLAPVAVRARFSFIENRYGTRSTLPKKASKHTVDRLANPIHGFTSTLNALPPEVRKKRQQVELSNHPFRGHPTERKVVVVAKKQQLHAVDRLSKPTFVRPKLKLVRPNALLPPILRPKQKPSKAKPGRCYQAPDKAPRVPALAKTPPLPRPQPPQTKHINKQGGGFFLTQMDEIPRPVRRAHQAAKGRANGPSTSQLRFKSNQIVPTTLPPVRIPRHTTKKPK</sequence>
<feature type="region of interest" description="Disordered" evidence="1">
    <location>
        <begin position="238"/>
        <end position="282"/>
    </location>
</feature>
<evidence type="ECO:0000313" key="2">
    <source>
        <dbReference type="EMBL" id="ETV65148.1"/>
    </source>
</evidence>
<feature type="region of interest" description="Disordered" evidence="1">
    <location>
        <begin position="172"/>
        <end position="215"/>
    </location>
</feature>
<proteinExistence type="predicted"/>
<accession>W4FEK8</accession>
<dbReference type="AlphaFoldDB" id="W4FEK8"/>
<protein>
    <submittedName>
        <fullName evidence="2">Uncharacterized protein</fullName>
    </submittedName>
</protein>
<feature type="compositionally biased region" description="Basic residues" evidence="1">
    <location>
        <begin position="176"/>
        <end position="185"/>
    </location>
</feature>
<dbReference type="VEuPathDB" id="FungiDB:H257_18042"/>
<dbReference type="RefSeq" id="XP_009845353.1">
    <property type="nucleotide sequence ID" value="XM_009847051.1"/>
</dbReference>
<dbReference type="OrthoDB" id="79524at2759"/>
<dbReference type="EMBL" id="KI913246">
    <property type="protein sequence ID" value="ETV65148.1"/>
    <property type="molecule type" value="Genomic_DNA"/>
</dbReference>
<gene>
    <name evidence="2" type="ORF">H257_18042</name>
</gene>
<organism evidence="2">
    <name type="scientific">Aphanomyces astaci</name>
    <name type="common">Crayfish plague agent</name>
    <dbReference type="NCBI Taxonomy" id="112090"/>
    <lineage>
        <taxon>Eukaryota</taxon>
        <taxon>Sar</taxon>
        <taxon>Stramenopiles</taxon>
        <taxon>Oomycota</taxon>
        <taxon>Saprolegniomycetes</taxon>
        <taxon>Saprolegniales</taxon>
        <taxon>Verrucalvaceae</taxon>
        <taxon>Aphanomyces</taxon>
    </lineage>
</organism>
<feature type="compositionally biased region" description="Basic residues" evidence="1">
    <location>
        <begin position="273"/>
        <end position="282"/>
    </location>
</feature>
<dbReference type="GeneID" id="20820038"/>
<feature type="compositionally biased region" description="Polar residues" evidence="1">
    <location>
        <begin position="250"/>
        <end position="265"/>
    </location>
</feature>